<accession>A0A2H0V9B7</accession>
<dbReference type="Pfam" id="PF00300">
    <property type="entry name" value="His_Phos_1"/>
    <property type="match status" value="1"/>
</dbReference>
<gene>
    <name evidence="3" type="ORF">COT93_01040</name>
</gene>
<dbReference type="PANTHER" id="PTHR20935">
    <property type="entry name" value="PHOSPHOGLYCERATE MUTASE-RELATED"/>
    <property type="match status" value="1"/>
</dbReference>
<evidence type="ECO:0000256" key="1">
    <source>
        <dbReference type="ARBA" id="ARBA00022801"/>
    </source>
</evidence>
<dbReference type="InterPro" id="IPR029033">
    <property type="entry name" value="His_PPase_superfam"/>
</dbReference>
<proteinExistence type="predicted"/>
<dbReference type="Proteomes" id="UP000229972">
    <property type="component" value="Unassembled WGS sequence"/>
</dbReference>
<dbReference type="Gene3D" id="3.40.50.1240">
    <property type="entry name" value="Phosphoglycerate mutase-like"/>
    <property type="match status" value="1"/>
</dbReference>
<feature type="binding site" evidence="2">
    <location>
        <position position="73"/>
    </location>
    <ligand>
        <name>substrate</name>
    </ligand>
</feature>
<name>A0A2H0V9B7_9BACT</name>
<dbReference type="CDD" id="cd07067">
    <property type="entry name" value="HP_PGM_like"/>
    <property type="match status" value="1"/>
</dbReference>
<evidence type="ECO:0000313" key="4">
    <source>
        <dbReference type="Proteomes" id="UP000229972"/>
    </source>
</evidence>
<dbReference type="SMART" id="SM00855">
    <property type="entry name" value="PGAM"/>
    <property type="match status" value="1"/>
</dbReference>
<dbReference type="EMBL" id="PFAL01000012">
    <property type="protein sequence ID" value="PIR95696.1"/>
    <property type="molecule type" value="Genomic_DNA"/>
</dbReference>
<organism evidence="3 4">
    <name type="scientific">Candidatus Falkowbacteria bacterium CG10_big_fil_rev_8_21_14_0_10_37_18</name>
    <dbReference type="NCBI Taxonomy" id="1974562"/>
    <lineage>
        <taxon>Bacteria</taxon>
        <taxon>Candidatus Falkowiibacteriota</taxon>
    </lineage>
</organism>
<dbReference type="GO" id="GO:0016787">
    <property type="term" value="F:hydrolase activity"/>
    <property type="evidence" value="ECO:0007669"/>
    <property type="project" value="UniProtKB-KW"/>
</dbReference>
<dbReference type="InterPro" id="IPR051021">
    <property type="entry name" value="Mito_Ser/Thr_phosphatase"/>
</dbReference>
<dbReference type="AlphaFoldDB" id="A0A2H0V9B7"/>
<keyword evidence="1" id="KW-0378">Hydrolase</keyword>
<evidence type="ECO:0000313" key="3">
    <source>
        <dbReference type="EMBL" id="PIR95696.1"/>
    </source>
</evidence>
<reference evidence="4" key="1">
    <citation type="submission" date="2017-09" db="EMBL/GenBank/DDBJ databases">
        <title>Depth-based differentiation of microbial function through sediment-hosted aquifers and enrichment of novel symbionts in the deep terrestrial subsurface.</title>
        <authorList>
            <person name="Probst A.J."/>
            <person name="Ladd B."/>
            <person name="Jarett J.K."/>
            <person name="Geller-Mcgrath D.E."/>
            <person name="Sieber C.M.K."/>
            <person name="Emerson J.B."/>
            <person name="Anantharaman K."/>
            <person name="Thomas B.C."/>
            <person name="Malmstrom R."/>
            <person name="Stieglmeier M."/>
            <person name="Klingl A."/>
            <person name="Woyke T."/>
            <person name="Ryan C.M."/>
            <person name="Banfield J.F."/>
        </authorList>
    </citation>
    <scope>NUCLEOTIDE SEQUENCE [LARGE SCALE GENOMIC DNA]</scope>
</reference>
<comment type="caution">
    <text evidence="3">The sequence shown here is derived from an EMBL/GenBank/DDBJ whole genome shotgun (WGS) entry which is preliminary data.</text>
</comment>
<evidence type="ECO:0000256" key="2">
    <source>
        <dbReference type="PIRSR" id="PIRSR613078-2"/>
    </source>
</evidence>
<sequence>MYKNPYVKLKPVTQKPYTEIYLVRHCHPDYRLEKKLGEYNMPLSKTGEQQRKYLTKKLLKMDIDSVYASGLCRAQETAAEFIAKTKKTLIIDERLDEINWKYWHRIKYFNMSEEAREKRLVSYKQLDKRLDRIQTEARCALSDLFRTNRGKKILVFSHGNFIKAAITSILNADVIGFLSLEIFQSSISQLVIDRSGYIKVTRINDVSHLPHQPEEDLFLSMID</sequence>
<protein>
    <recommendedName>
        <fullName evidence="5">Histidine phosphatase family protein</fullName>
    </recommendedName>
</protein>
<evidence type="ECO:0008006" key="5">
    <source>
        <dbReference type="Google" id="ProtNLM"/>
    </source>
</evidence>
<dbReference type="SUPFAM" id="SSF53254">
    <property type="entry name" value="Phosphoglycerate mutase-like"/>
    <property type="match status" value="1"/>
</dbReference>
<dbReference type="InterPro" id="IPR013078">
    <property type="entry name" value="His_Pase_superF_clade-1"/>
</dbReference>
<dbReference type="PANTHER" id="PTHR20935:SF0">
    <property type="entry name" value="SERINE_THREONINE-PROTEIN PHOSPHATASE PGAM5, MITOCHONDRIAL"/>
    <property type="match status" value="1"/>
</dbReference>